<evidence type="ECO:0000313" key="2">
    <source>
        <dbReference type="Proteomes" id="UP001177260"/>
    </source>
</evidence>
<organism evidence="1 2">
    <name type="scientific">Aspergillus melleus</name>
    <dbReference type="NCBI Taxonomy" id="138277"/>
    <lineage>
        <taxon>Eukaryota</taxon>
        <taxon>Fungi</taxon>
        <taxon>Dikarya</taxon>
        <taxon>Ascomycota</taxon>
        <taxon>Pezizomycotina</taxon>
        <taxon>Eurotiomycetes</taxon>
        <taxon>Eurotiomycetidae</taxon>
        <taxon>Eurotiales</taxon>
        <taxon>Aspergillaceae</taxon>
        <taxon>Aspergillus</taxon>
        <taxon>Aspergillus subgen. Circumdati</taxon>
    </lineage>
</organism>
<dbReference type="EMBL" id="JAOPJF010000093">
    <property type="protein sequence ID" value="KAK1139967.1"/>
    <property type="molecule type" value="Genomic_DNA"/>
</dbReference>
<keyword evidence="2" id="KW-1185">Reference proteome</keyword>
<protein>
    <submittedName>
        <fullName evidence="1">Uncharacterized protein</fullName>
    </submittedName>
</protein>
<accession>A0ACC3AQQ3</accession>
<gene>
    <name evidence="1" type="ORF">N8T08_010963</name>
</gene>
<evidence type="ECO:0000313" key="1">
    <source>
        <dbReference type="EMBL" id="KAK1139967.1"/>
    </source>
</evidence>
<sequence>MTAARPASATTVFLDQPPSCMQFCPAAPNTFVIGTYLLSEKKDDEGNVVEQSKTGSLQLWDLDPEENTLTLIHRVSVPYAVFDLHFHPRDPSLFAIASSVGSVALFRVSGPSPTEITHLWTRPVHDDPSIPALFLAWTPPHWLNREQADGFAVTFSDGSTTVFGCDSTATLSEKSDEIVEHGSFAAKQPIEVWFVALAAVQDEESSSTSRFLFTGNDFGSLHTRRLAGSSEDDEEGENELLSPLLLDHDDRGRHHTAGVTSILPLPLPLVDGAPLLLTGSYDEYLRVYHSTRPGDVLAEECLGGGVWRLQLLKTTHESVEGGARWTFLVLASCMHAGTRVVRVTGEMQEGSEPQWGIEVLAEFTEHESMNYASDVWKPRGGYDLQGQEGSELLCVSSSFYDRRVCVWRTSV</sequence>
<name>A0ACC3AQQ3_9EURO</name>
<comment type="caution">
    <text evidence="1">The sequence shown here is derived from an EMBL/GenBank/DDBJ whole genome shotgun (WGS) entry which is preliminary data.</text>
</comment>
<reference evidence="1 2" key="1">
    <citation type="journal article" date="2023" name="ACS Omega">
        <title>Identification of the Neoaspergillic Acid Biosynthesis Gene Cluster by Establishing an In Vitro CRISPR-Ribonucleoprotein Genetic System in Aspergillus melleus.</title>
        <authorList>
            <person name="Yuan B."/>
            <person name="Grau M.F."/>
            <person name="Murata R.M."/>
            <person name="Torok T."/>
            <person name="Venkateswaran K."/>
            <person name="Stajich J.E."/>
            <person name="Wang C.C.C."/>
        </authorList>
    </citation>
    <scope>NUCLEOTIDE SEQUENCE [LARGE SCALE GENOMIC DNA]</scope>
    <source>
        <strain evidence="1 2">IMV 1140</strain>
    </source>
</reference>
<proteinExistence type="predicted"/>
<dbReference type="Proteomes" id="UP001177260">
    <property type="component" value="Unassembled WGS sequence"/>
</dbReference>